<dbReference type="Pfam" id="PF03418">
    <property type="entry name" value="Peptidase_A25"/>
    <property type="match status" value="2"/>
</dbReference>
<dbReference type="KEGG" id="hcv:FTV88_2004"/>
<keyword evidence="2 4" id="KW-0378">Hydrolase</keyword>
<dbReference type="GO" id="GO:0006508">
    <property type="term" value="P:proteolysis"/>
    <property type="evidence" value="ECO:0007669"/>
    <property type="project" value="UniProtKB-UniRule"/>
</dbReference>
<proteinExistence type="inferred from homology"/>
<comment type="similarity">
    <text evidence="4">Belongs to the peptidase A25 family.</text>
</comment>
<accession>A0A5Q2N473</accession>
<dbReference type="InterPro" id="IPR023430">
    <property type="entry name" value="Pept_HybD-like_dom_sf"/>
</dbReference>
<comment type="catalytic activity">
    <reaction evidence="4">
        <text>Endopeptidase action with P4 Glu or Asp, P1 preferably Glu &gt; Asp, P1' hydrophobic and P2' Ala.</text>
        <dbReference type="EC" id="3.4.24.78"/>
    </reaction>
</comment>
<feature type="chain" id="PRO_5024516684" description="Germination protease" evidence="4">
    <location>
        <begin position="16"/>
        <end position="329"/>
    </location>
</feature>
<dbReference type="GO" id="GO:0004222">
    <property type="term" value="F:metalloendopeptidase activity"/>
    <property type="evidence" value="ECO:0007669"/>
    <property type="project" value="UniProtKB-UniRule"/>
</dbReference>
<dbReference type="GO" id="GO:0009847">
    <property type="term" value="P:spore germination"/>
    <property type="evidence" value="ECO:0007669"/>
    <property type="project" value="UniProtKB-UniRule"/>
</dbReference>
<comment type="subunit">
    <text evidence="4">Homotetramer.</text>
</comment>
<dbReference type="EC" id="3.4.24.78" evidence="4"/>
<dbReference type="Gene3D" id="3.40.50.1450">
    <property type="entry name" value="HybD-like"/>
    <property type="match status" value="1"/>
</dbReference>
<dbReference type="HAMAP" id="MF_00626">
    <property type="entry name" value="Germination_prot"/>
    <property type="match status" value="1"/>
</dbReference>
<organism evidence="5 6">
    <name type="scientific">Heliorestis convoluta</name>
    <dbReference type="NCBI Taxonomy" id="356322"/>
    <lineage>
        <taxon>Bacteria</taxon>
        <taxon>Bacillati</taxon>
        <taxon>Bacillota</taxon>
        <taxon>Clostridia</taxon>
        <taxon>Eubacteriales</taxon>
        <taxon>Heliobacteriaceae</taxon>
        <taxon>Heliorestis</taxon>
    </lineage>
</organism>
<sequence length="329" mass="35584">MDRSHLYKNLGINLDMAVEAHDILQQERQSNVSGVEVYENKVGHTVITTVKVTSPEGEKAMGKPMGHYVTLDAPHMKINNRDIHQELSGLLAQEISKLIHLAPNDPVLIVGLGNWHATPDALGPKVVSHTMVTRHLHQYAPEELQGGLRPVSAIAPGVLGLTGIETAEIIKGVVEKTNPRLVIAIDALATRSVERMATSLQLADTGIHPGSGVGNRRTGITEETMGVPVLAIGVPTVVHAGVIAHEAIELLLQQFHTSPSLYRLYKGLNPESMQQIIEDVLEPFGQDLIMTPKEIDTLIESTSRIIASALSQALHPSISGTTEGMQYLQ</sequence>
<evidence type="ECO:0000256" key="1">
    <source>
        <dbReference type="ARBA" id="ARBA00022670"/>
    </source>
</evidence>
<comment type="function">
    <text evidence="4">Initiates the rapid degradation of small, acid-soluble proteins during spore germination.</text>
</comment>
<evidence type="ECO:0000256" key="2">
    <source>
        <dbReference type="ARBA" id="ARBA00022801"/>
    </source>
</evidence>
<dbReference type="EMBL" id="CP045875">
    <property type="protein sequence ID" value="QGG48102.1"/>
    <property type="molecule type" value="Genomic_DNA"/>
</dbReference>
<evidence type="ECO:0000256" key="3">
    <source>
        <dbReference type="ARBA" id="ARBA00023145"/>
    </source>
</evidence>
<gene>
    <name evidence="4 5" type="primary">gpr</name>
    <name evidence="5" type="ORF">FTV88_2004</name>
</gene>
<evidence type="ECO:0000313" key="6">
    <source>
        <dbReference type="Proteomes" id="UP000366051"/>
    </source>
</evidence>
<dbReference type="OrthoDB" id="9777293at2"/>
<keyword evidence="1 4" id="KW-0645">Protease</keyword>
<reference evidence="6" key="1">
    <citation type="submission" date="2019-11" db="EMBL/GenBank/DDBJ databases">
        <title>Genome sequence of Heliorestis convoluta strain HH, an alkaliphilic and minimalistic phototrophic bacterium from a soda lake in Egypt.</title>
        <authorList>
            <person name="Dewey E.D."/>
            <person name="Stokes L.M."/>
            <person name="Burchell B.M."/>
            <person name="Shaffer K.N."/>
            <person name="Huntington A.M."/>
            <person name="Baker J.M."/>
            <person name="Nadendla S."/>
            <person name="Giglio M.G."/>
            <person name="Touchman J.W."/>
            <person name="Blankenship R.E."/>
            <person name="Madigan M.T."/>
            <person name="Sattley W.M."/>
        </authorList>
    </citation>
    <scope>NUCLEOTIDE SEQUENCE [LARGE SCALE GENOMIC DNA]</scope>
    <source>
        <strain evidence="6">HH</strain>
    </source>
</reference>
<evidence type="ECO:0000256" key="4">
    <source>
        <dbReference type="HAMAP-Rule" id="MF_00626"/>
    </source>
</evidence>
<dbReference type="PIRSF" id="PIRSF019549">
    <property type="entry name" value="Peptidase_A25"/>
    <property type="match status" value="1"/>
</dbReference>
<dbReference type="NCBIfam" id="TIGR01441">
    <property type="entry name" value="GPR"/>
    <property type="match status" value="1"/>
</dbReference>
<name>A0A5Q2N473_9FIRM</name>
<dbReference type="AlphaFoldDB" id="A0A5Q2N473"/>
<feature type="propeptide" id="PRO_5024516685" evidence="4">
    <location>
        <begin position="1"/>
        <end position="15"/>
    </location>
</feature>
<evidence type="ECO:0000313" key="5">
    <source>
        <dbReference type="EMBL" id="QGG48102.1"/>
    </source>
</evidence>
<comment type="PTM">
    <text evidence="4">Autoproteolytically processed. The inactive tetrameric zymogen termed p46 autoprocesses to a smaller form termed p41, which is active only during spore germination.</text>
</comment>
<dbReference type="SUPFAM" id="SSF53163">
    <property type="entry name" value="HybD-like"/>
    <property type="match status" value="1"/>
</dbReference>
<dbReference type="InterPro" id="IPR005080">
    <property type="entry name" value="Peptidase_A25"/>
</dbReference>
<dbReference type="Proteomes" id="UP000366051">
    <property type="component" value="Chromosome"/>
</dbReference>
<keyword evidence="6" id="KW-1185">Reference proteome</keyword>
<keyword evidence="3 4" id="KW-0865">Zymogen</keyword>
<dbReference type="RefSeq" id="WP_153725357.1">
    <property type="nucleotide sequence ID" value="NZ_CP045875.1"/>
</dbReference>
<protein>
    <recommendedName>
        <fullName evidence="4">Germination protease</fullName>
        <ecNumber evidence="4">3.4.24.78</ecNumber>
    </recommendedName>
    <alternativeName>
        <fullName evidence="4">GPR endopeptidase</fullName>
    </alternativeName>
    <alternativeName>
        <fullName evidence="4">Germination proteinase</fullName>
    </alternativeName>
    <alternativeName>
        <fullName evidence="4">Spore protease</fullName>
    </alternativeName>
</protein>